<proteinExistence type="predicted"/>
<evidence type="ECO:0000256" key="1">
    <source>
        <dbReference type="SAM" id="Phobius"/>
    </source>
</evidence>
<evidence type="ECO:0000313" key="2">
    <source>
        <dbReference type="EMBL" id="OGG58297.1"/>
    </source>
</evidence>
<dbReference type="Proteomes" id="UP000177958">
    <property type="component" value="Unassembled WGS sequence"/>
</dbReference>
<comment type="caution">
    <text evidence="2">The sequence shown here is derived from an EMBL/GenBank/DDBJ whole genome shotgun (WGS) entry which is preliminary data.</text>
</comment>
<gene>
    <name evidence="2" type="ORF">A2853_00010</name>
</gene>
<organism evidence="2 3">
    <name type="scientific">Candidatus Kaiserbacteria bacterium RIFCSPHIGHO2_01_FULL_55_17</name>
    <dbReference type="NCBI Taxonomy" id="1798484"/>
    <lineage>
        <taxon>Bacteria</taxon>
        <taxon>Candidatus Kaiseribacteriota</taxon>
    </lineage>
</organism>
<dbReference type="EMBL" id="MFKX01000004">
    <property type="protein sequence ID" value="OGG58297.1"/>
    <property type="molecule type" value="Genomic_DNA"/>
</dbReference>
<keyword evidence="1" id="KW-0472">Membrane</keyword>
<protein>
    <submittedName>
        <fullName evidence="2">Uncharacterized protein</fullName>
    </submittedName>
</protein>
<feature type="transmembrane region" description="Helical" evidence="1">
    <location>
        <begin position="6"/>
        <end position="27"/>
    </location>
</feature>
<evidence type="ECO:0000313" key="3">
    <source>
        <dbReference type="Proteomes" id="UP000177958"/>
    </source>
</evidence>
<keyword evidence="1" id="KW-1133">Transmembrane helix</keyword>
<name>A0A1F6DAF3_9BACT</name>
<reference evidence="2 3" key="1">
    <citation type="journal article" date="2016" name="Nat. Commun.">
        <title>Thousands of microbial genomes shed light on interconnected biogeochemical processes in an aquifer system.</title>
        <authorList>
            <person name="Anantharaman K."/>
            <person name="Brown C.T."/>
            <person name="Hug L.A."/>
            <person name="Sharon I."/>
            <person name="Castelle C.J."/>
            <person name="Probst A.J."/>
            <person name="Thomas B.C."/>
            <person name="Singh A."/>
            <person name="Wilkins M.J."/>
            <person name="Karaoz U."/>
            <person name="Brodie E.L."/>
            <person name="Williams K.H."/>
            <person name="Hubbard S.S."/>
            <person name="Banfield J.F."/>
        </authorList>
    </citation>
    <scope>NUCLEOTIDE SEQUENCE [LARGE SCALE GENOMIC DNA]</scope>
</reference>
<keyword evidence="1" id="KW-0812">Transmembrane</keyword>
<dbReference type="AlphaFoldDB" id="A0A1F6DAF3"/>
<accession>A0A1F6DAF3</accession>
<sequence>MGGLSTTTLVGTIVVLTLIAGLLLAFAENKREQYVLSVTNFDECAAAGFPIMESYPEQCRTSDGRTFVNERQVAPGGEQGLGLQANGCAVAGCSGQLCVSADEAGNIMTTCEYRAEYACYQEASCEPQAGGKCGWTMTPALQRCLANPPADETSLPQAY</sequence>